<dbReference type="EMBL" id="CABFNB010000103">
    <property type="protein sequence ID" value="VTZ62255.1"/>
    <property type="molecule type" value="Genomic_DNA"/>
</dbReference>
<accession>A0A508WY43</accession>
<organism evidence="1">
    <name type="scientific">Sinorhizobium medicae</name>
    <dbReference type="NCBI Taxonomy" id="110321"/>
    <lineage>
        <taxon>Bacteria</taxon>
        <taxon>Pseudomonadati</taxon>
        <taxon>Pseudomonadota</taxon>
        <taxon>Alphaproteobacteria</taxon>
        <taxon>Hyphomicrobiales</taxon>
        <taxon>Rhizobiaceae</taxon>
        <taxon>Sinorhizobium/Ensifer group</taxon>
        <taxon>Sinorhizobium</taxon>
    </lineage>
</organism>
<sequence length="86" mass="9470">MRSGQLCRRDVVQPCANGTDEIRTKMWGKAWVFSQPRQKSKQFQLVLKATGGEGGIRTPDGLAPMPHFECGAFNHSATSPRGRLAL</sequence>
<reference evidence="1" key="1">
    <citation type="submission" date="2019-06" db="EMBL/GenBank/DDBJ databases">
        <authorList>
            <person name="Le Quere A."/>
            <person name="Colella S."/>
        </authorList>
    </citation>
    <scope>NUCLEOTIDE SEQUENCE</scope>
    <source>
        <strain evidence="1">EmedicaeMD41</strain>
    </source>
</reference>
<evidence type="ECO:0000313" key="1">
    <source>
        <dbReference type="EMBL" id="VTZ62255.1"/>
    </source>
</evidence>
<dbReference type="Proteomes" id="UP000507954">
    <property type="component" value="Unassembled WGS sequence"/>
</dbReference>
<dbReference type="AlphaFoldDB" id="A0A508WY43"/>
<protein>
    <submittedName>
        <fullName evidence="1">Uncharacterized protein</fullName>
    </submittedName>
</protein>
<name>A0A508WY43_9HYPH</name>
<gene>
    <name evidence="1" type="ORF">EMEDMD4_370119</name>
</gene>
<proteinExistence type="predicted"/>